<protein>
    <submittedName>
        <fullName evidence="1">Uncharacterized protein</fullName>
    </submittedName>
</protein>
<dbReference type="AlphaFoldDB" id="A0ABD0JIE8"/>
<name>A0ABD0JIE8_9CAEN</name>
<sequence length="88" mass="9643">MWCQLGCCNFWHAESGIDVNRLIANAPLWKSEVIIEVPPPCGVFDLSASEAPEATSFGNYPHVLIPDETVGRPVSRLWACRNGRGCSV</sequence>
<evidence type="ECO:0000313" key="1">
    <source>
        <dbReference type="EMBL" id="KAK7474701.1"/>
    </source>
</evidence>
<evidence type="ECO:0000313" key="2">
    <source>
        <dbReference type="Proteomes" id="UP001519460"/>
    </source>
</evidence>
<accession>A0ABD0JIE8</accession>
<reference evidence="1 2" key="1">
    <citation type="journal article" date="2023" name="Sci. Data">
        <title>Genome assembly of the Korean intertidal mud-creeper Batillaria attramentaria.</title>
        <authorList>
            <person name="Patra A.K."/>
            <person name="Ho P.T."/>
            <person name="Jun S."/>
            <person name="Lee S.J."/>
            <person name="Kim Y."/>
            <person name="Won Y.J."/>
        </authorList>
    </citation>
    <scope>NUCLEOTIDE SEQUENCE [LARGE SCALE GENOMIC DNA]</scope>
    <source>
        <strain evidence="1">Wonlab-2016</strain>
    </source>
</reference>
<gene>
    <name evidence="1" type="ORF">BaRGS_00034066</name>
</gene>
<proteinExistence type="predicted"/>
<organism evidence="1 2">
    <name type="scientific">Batillaria attramentaria</name>
    <dbReference type="NCBI Taxonomy" id="370345"/>
    <lineage>
        <taxon>Eukaryota</taxon>
        <taxon>Metazoa</taxon>
        <taxon>Spiralia</taxon>
        <taxon>Lophotrochozoa</taxon>
        <taxon>Mollusca</taxon>
        <taxon>Gastropoda</taxon>
        <taxon>Caenogastropoda</taxon>
        <taxon>Sorbeoconcha</taxon>
        <taxon>Cerithioidea</taxon>
        <taxon>Batillariidae</taxon>
        <taxon>Batillaria</taxon>
    </lineage>
</organism>
<comment type="caution">
    <text evidence="1">The sequence shown here is derived from an EMBL/GenBank/DDBJ whole genome shotgun (WGS) entry which is preliminary data.</text>
</comment>
<keyword evidence="2" id="KW-1185">Reference proteome</keyword>
<dbReference type="EMBL" id="JACVVK020000428">
    <property type="protein sequence ID" value="KAK7474701.1"/>
    <property type="molecule type" value="Genomic_DNA"/>
</dbReference>
<dbReference type="Proteomes" id="UP001519460">
    <property type="component" value="Unassembled WGS sequence"/>
</dbReference>